<dbReference type="EMBL" id="ML991772">
    <property type="protein sequence ID" value="KAF2239734.1"/>
    <property type="molecule type" value="Genomic_DNA"/>
</dbReference>
<keyword evidence="3" id="KW-1185">Reference proteome</keyword>
<reference evidence="2" key="1">
    <citation type="journal article" date="2020" name="Stud. Mycol.">
        <title>101 Dothideomycetes genomes: a test case for predicting lifestyles and emergence of pathogens.</title>
        <authorList>
            <person name="Haridas S."/>
            <person name="Albert R."/>
            <person name="Binder M."/>
            <person name="Bloem J."/>
            <person name="Labutti K."/>
            <person name="Salamov A."/>
            <person name="Andreopoulos B."/>
            <person name="Baker S."/>
            <person name="Barry K."/>
            <person name="Bills G."/>
            <person name="Bluhm B."/>
            <person name="Cannon C."/>
            <person name="Castanera R."/>
            <person name="Culley D."/>
            <person name="Daum C."/>
            <person name="Ezra D."/>
            <person name="Gonzalez J."/>
            <person name="Henrissat B."/>
            <person name="Kuo A."/>
            <person name="Liang C."/>
            <person name="Lipzen A."/>
            <person name="Lutzoni F."/>
            <person name="Magnuson J."/>
            <person name="Mondo S."/>
            <person name="Nolan M."/>
            <person name="Ohm R."/>
            <person name="Pangilinan J."/>
            <person name="Park H.-J."/>
            <person name="Ramirez L."/>
            <person name="Alfaro M."/>
            <person name="Sun H."/>
            <person name="Tritt A."/>
            <person name="Yoshinaga Y."/>
            <person name="Zwiers L.-H."/>
            <person name="Turgeon B."/>
            <person name="Goodwin S."/>
            <person name="Spatafora J."/>
            <person name="Crous P."/>
            <person name="Grigoriev I."/>
        </authorList>
    </citation>
    <scope>NUCLEOTIDE SEQUENCE</scope>
    <source>
        <strain evidence="2">Tuck. ex Michener</strain>
    </source>
</reference>
<feature type="transmembrane region" description="Helical" evidence="1">
    <location>
        <begin position="37"/>
        <end position="61"/>
    </location>
</feature>
<gene>
    <name evidence="2" type="ORF">EV356DRAFT_108985</name>
</gene>
<evidence type="ECO:0000313" key="2">
    <source>
        <dbReference type="EMBL" id="KAF2239734.1"/>
    </source>
</evidence>
<organism evidence="2 3">
    <name type="scientific">Viridothelium virens</name>
    <name type="common">Speckled blister lichen</name>
    <name type="synonym">Trypethelium virens</name>
    <dbReference type="NCBI Taxonomy" id="1048519"/>
    <lineage>
        <taxon>Eukaryota</taxon>
        <taxon>Fungi</taxon>
        <taxon>Dikarya</taxon>
        <taxon>Ascomycota</taxon>
        <taxon>Pezizomycotina</taxon>
        <taxon>Dothideomycetes</taxon>
        <taxon>Dothideomycetes incertae sedis</taxon>
        <taxon>Trypetheliales</taxon>
        <taxon>Trypetheliaceae</taxon>
        <taxon>Viridothelium</taxon>
    </lineage>
</organism>
<protein>
    <submittedName>
        <fullName evidence="2">Uncharacterized protein</fullName>
    </submittedName>
</protein>
<dbReference type="Proteomes" id="UP000800092">
    <property type="component" value="Unassembled WGS sequence"/>
</dbReference>
<evidence type="ECO:0000256" key="1">
    <source>
        <dbReference type="SAM" id="Phobius"/>
    </source>
</evidence>
<name>A0A6A6HNN0_VIRVR</name>
<proteinExistence type="predicted"/>
<evidence type="ECO:0000313" key="3">
    <source>
        <dbReference type="Proteomes" id="UP000800092"/>
    </source>
</evidence>
<sequence length="142" mass="16117">MMLGRGRVKWPCLRHDHGGHSIYVWPETGERCPVAMLLIRLFTVFHGLLAIIINCLTFSLYGDDILVVRKDEDLDPIHLAALCTFAKDQLSPRLAGVTFSHDLEKPITIMSIARGNWGQFFENYRKTATLDGLIRGFYGILQ</sequence>
<dbReference type="AlphaFoldDB" id="A0A6A6HNN0"/>
<keyword evidence="1" id="KW-0472">Membrane</keyword>
<keyword evidence="1" id="KW-1133">Transmembrane helix</keyword>
<keyword evidence="1" id="KW-0812">Transmembrane</keyword>
<accession>A0A6A6HNN0</accession>